<comment type="caution">
    <text evidence="12">The sequence shown here is derived from an EMBL/GenBank/DDBJ whole genome shotgun (WGS) entry which is preliminary data.</text>
</comment>
<keyword evidence="5" id="KW-0809">Transit peptide</keyword>
<evidence type="ECO:0000256" key="7">
    <source>
        <dbReference type="ARBA" id="ARBA00030006"/>
    </source>
</evidence>
<feature type="non-terminal residue" evidence="12">
    <location>
        <position position="1"/>
    </location>
</feature>
<dbReference type="InterPro" id="IPR011765">
    <property type="entry name" value="Pept_M16_N"/>
</dbReference>
<evidence type="ECO:0000256" key="1">
    <source>
        <dbReference type="ARBA" id="ARBA00002123"/>
    </source>
</evidence>
<comment type="similarity">
    <text evidence="3 9">Belongs to the peptidase M16 family.</text>
</comment>
<dbReference type="PANTHER" id="PTHR11851:SF49">
    <property type="entry name" value="MITOCHONDRIAL-PROCESSING PEPTIDASE SUBUNIT ALPHA"/>
    <property type="match status" value="1"/>
</dbReference>
<dbReference type="EMBL" id="BTSY01000006">
    <property type="protein sequence ID" value="GMT34020.1"/>
    <property type="molecule type" value="Genomic_DNA"/>
</dbReference>
<dbReference type="PANTHER" id="PTHR11851">
    <property type="entry name" value="METALLOPROTEASE"/>
    <property type="match status" value="1"/>
</dbReference>
<evidence type="ECO:0000256" key="8">
    <source>
        <dbReference type="ARBA" id="ARBA00032315"/>
    </source>
</evidence>
<gene>
    <name evidence="12" type="ORF">PFISCL1PPCAC_25317</name>
</gene>
<dbReference type="PROSITE" id="PS00143">
    <property type="entry name" value="INSULINASE"/>
    <property type="match status" value="1"/>
</dbReference>
<accession>A0AAV5WTY2</accession>
<evidence type="ECO:0000256" key="4">
    <source>
        <dbReference type="ARBA" id="ARBA00016741"/>
    </source>
</evidence>
<dbReference type="AlphaFoldDB" id="A0AAV5WTY2"/>
<evidence type="ECO:0000259" key="11">
    <source>
        <dbReference type="Pfam" id="PF05193"/>
    </source>
</evidence>
<dbReference type="FunFam" id="3.30.830.10:FF:000014">
    <property type="entry name" value="Mitochondrial-processing peptidase alpha subunit, mitochondrial"/>
    <property type="match status" value="1"/>
</dbReference>
<evidence type="ECO:0000256" key="9">
    <source>
        <dbReference type="RuleBase" id="RU004447"/>
    </source>
</evidence>
<evidence type="ECO:0000256" key="3">
    <source>
        <dbReference type="ARBA" id="ARBA00007261"/>
    </source>
</evidence>
<dbReference type="InterPro" id="IPR007863">
    <property type="entry name" value="Peptidase_M16_C"/>
</dbReference>
<dbReference type="InterPro" id="IPR050361">
    <property type="entry name" value="MPP/UQCRC_Complex"/>
</dbReference>
<protein>
    <recommendedName>
        <fullName evidence="4">Mitochondrial-processing peptidase subunit alpha</fullName>
    </recommendedName>
    <alternativeName>
        <fullName evidence="7">Alpha-MPP</fullName>
    </alternativeName>
    <alternativeName>
        <fullName evidence="8">Inactive zinc metalloprotease alpha</fullName>
    </alternativeName>
</protein>
<evidence type="ECO:0000313" key="12">
    <source>
        <dbReference type="EMBL" id="GMT34020.1"/>
    </source>
</evidence>
<name>A0AAV5WTY2_9BILA</name>
<evidence type="ECO:0000313" key="13">
    <source>
        <dbReference type="Proteomes" id="UP001432322"/>
    </source>
</evidence>
<keyword evidence="6" id="KW-0496">Mitochondrion</keyword>
<dbReference type="SUPFAM" id="SSF63411">
    <property type="entry name" value="LuxS/MPP-like metallohydrolase"/>
    <property type="match status" value="2"/>
</dbReference>
<comment type="function">
    <text evidence="1">Substrate recognition and binding subunit of the essential mitochondrial processing protease (MPP), which cleaves the mitochondrial sequence off newly imported precursors proteins.</text>
</comment>
<evidence type="ECO:0000259" key="10">
    <source>
        <dbReference type="Pfam" id="PF00675"/>
    </source>
</evidence>
<keyword evidence="13" id="KW-1185">Reference proteome</keyword>
<sequence length="528" mass="58166">IIIIILSVSMLRSACRSLRHAVSVRAATTKAHPFTRIPLNEVLPGFEKTASSASPAATASELRKDPFDAELTTLENGLKVVSQPSHGDFVTLGVAISSGCRYEAEYTKGIAHFLEKLGFASTPRRSSEEIFAALDKSSAIIDCQSTRDMTIFAASCHRSGVEDILEIIADAALRPCLLEEEIDAAKQTIVHENDEMRVRIETIEPLMTDWLHQAAFRHNTIGFSKFTTDEEAMKMTREELVKFQRAHHTPARMAVAGVGVSHDELVGLSQRFFVENSEAPPAGTPPIDTSVSQYTGGEHRESADLSSVGAGTPYPLLSHVALGFEGVGYKDEDFVTFCVLQSLLGGGNSFSAGGPGKGMYTRCYVDVLNHHHWMYGCQAFNHSYGDAGVFAVHASSPAEAIGFTLQIILDLMLRLPEGTNPEELKRAKTQLKSQLLMNLEIRPVMFEDMARQVMGHGYRRKPWEYIQAIDKITNDDIVRIATRLLSSRPTLVGYGDIKLLPTYAQLDEAVAQRDVTILSPKKKFFSFQ</sequence>
<dbReference type="Gene3D" id="3.30.830.10">
    <property type="entry name" value="Metalloenzyme, LuxS/M16 peptidase-like"/>
    <property type="match status" value="2"/>
</dbReference>
<dbReference type="GO" id="GO:0004222">
    <property type="term" value="F:metalloendopeptidase activity"/>
    <property type="evidence" value="ECO:0007669"/>
    <property type="project" value="InterPro"/>
</dbReference>
<evidence type="ECO:0000256" key="2">
    <source>
        <dbReference type="ARBA" id="ARBA00004305"/>
    </source>
</evidence>
<dbReference type="Proteomes" id="UP001432322">
    <property type="component" value="Unassembled WGS sequence"/>
</dbReference>
<comment type="subcellular location">
    <subcellularLocation>
        <location evidence="2">Mitochondrion matrix</location>
    </subcellularLocation>
</comment>
<dbReference type="GO" id="GO:0006627">
    <property type="term" value="P:protein processing involved in protein targeting to mitochondrion"/>
    <property type="evidence" value="ECO:0007669"/>
    <property type="project" value="TreeGrafter"/>
</dbReference>
<reference evidence="12" key="1">
    <citation type="submission" date="2023-10" db="EMBL/GenBank/DDBJ databases">
        <title>Genome assembly of Pristionchus species.</title>
        <authorList>
            <person name="Yoshida K."/>
            <person name="Sommer R.J."/>
        </authorList>
    </citation>
    <scope>NUCLEOTIDE SEQUENCE</scope>
    <source>
        <strain evidence="12">RS5133</strain>
    </source>
</reference>
<feature type="domain" description="Peptidase M16 C-terminal" evidence="11">
    <location>
        <begin position="234"/>
        <end position="431"/>
    </location>
</feature>
<dbReference type="GO" id="GO:0005759">
    <property type="term" value="C:mitochondrial matrix"/>
    <property type="evidence" value="ECO:0007669"/>
    <property type="project" value="UniProtKB-SubCell"/>
</dbReference>
<evidence type="ECO:0000256" key="5">
    <source>
        <dbReference type="ARBA" id="ARBA00022946"/>
    </source>
</evidence>
<dbReference type="InterPro" id="IPR001431">
    <property type="entry name" value="Pept_M16_Zn_BS"/>
</dbReference>
<dbReference type="Pfam" id="PF05193">
    <property type="entry name" value="Peptidase_M16_C"/>
    <property type="match status" value="1"/>
</dbReference>
<organism evidence="12 13">
    <name type="scientific">Pristionchus fissidentatus</name>
    <dbReference type="NCBI Taxonomy" id="1538716"/>
    <lineage>
        <taxon>Eukaryota</taxon>
        <taxon>Metazoa</taxon>
        <taxon>Ecdysozoa</taxon>
        <taxon>Nematoda</taxon>
        <taxon>Chromadorea</taxon>
        <taxon>Rhabditida</taxon>
        <taxon>Rhabditina</taxon>
        <taxon>Diplogasteromorpha</taxon>
        <taxon>Diplogasteroidea</taxon>
        <taxon>Neodiplogasteridae</taxon>
        <taxon>Pristionchus</taxon>
    </lineage>
</organism>
<dbReference type="Pfam" id="PF00675">
    <property type="entry name" value="Peptidase_M16"/>
    <property type="match status" value="1"/>
</dbReference>
<proteinExistence type="inferred from homology"/>
<evidence type="ECO:0000256" key="6">
    <source>
        <dbReference type="ARBA" id="ARBA00023128"/>
    </source>
</evidence>
<dbReference type="GO" id="GO:0046872">
    <property type="term" value="F:metal ion binding"/>
    <property type="evidence" value="ECO:0007669"/>
    <property type="project" value="InterPro"/>
</dbReference>
<dbReference type="InterPro" id="IPR011249">
    <property type="entry name" value="Metalloenz_LuxS/M16"/>
</dbReference>
<feature type="domain" description="Peptidase M16 N-terminal" evidence="10">
    <location>
        <begin position="80"/>
        <end position="223"/>
    </location>
</feature>